<feature type="domain" description="AB hydrolase-1" evidence="1">
    <location>
        <begin position="38"/>
        <end position="196"/>
    </location>
</feature>
<keyword evidence="2" id="KW-0378">Hydrolase</keyword>
<dbReference type="Proteomes" id="UP000298284">
    <property type="component" value="Unassembled WGS sequence"/>
</dbReference>
<comment type="caution">
    <text evidence="2">The sequence shown here is derived from an EMBL/GenBank/DDBJ whole genome shotgun (WGS) entry which is preliminary data.</text>
</comment>
<dbReference type="GO" id="GO:0016787">
    <property type="term" value="F:hydrolase activity"/>
    <property type="evidence" value="ECO:0007669"/>
    <property type="project" value="UniProtKB-KW"/>
</dbReference>
<proteinExistence type="predicted"/>
<evidence type="ECO:0000313" key="3">
    <source>
        <dbReference type="Proteomes" id="UP000298284"/>
    </source>
</evidence>
<dbReference type="PANTHER" id="PTHR43689:SF8">
    <property type="entry name" value="ALPHA_BETA-HYDROLASES SUPERFAMILY PROTEIN"/>
    <property type="match status" value="1"/>
</dbReference>
<accession>A0A4Z0MQP5</accession>
<dbReference type="PANTHER" id="PTHR43689">
    <property type="entry name" value="HYDROLASE"/>
    <property type="match status" value="1"/>
</dbReference>
<evidence type="ECO:0000313" key="2">
    <source>
        <dbReference type="EMBL" id="TGD81556.1"/>
    </source>
</evidence>
<name>A0A4Z0MQP5_9BACT</name>
<dbReference type="OrthoDB" id="135231at2"/>
<keyword evidence="3" id="KW-1185">Reference proteome</keyword>
<dbReference type="RefSeq" id="WP_135529937.1">
    <property type="nucleotide sequence ID" value="NZ_SRKZ01000002.1"/>
</dbReference>
<dbReference type="SUPFAM" id="SSF53474">
    <property type="entry name" value="alpha/beta-Hydrolases"/>
    <property type="match status" value="1"/>
</dbReference>
<dbReference type="InterPro" id="IPR000073">
    <property type="entry name" value="AB_hydrolase_1"/>
</dbReference>
<sequence>MSQVPLLTEHDETLTFQDHYLRVRHLRHATSEAAGERPTLVFLHDSLGSIRLWRDFPAHLALALGCHALVYDRRGYGESAPFGPEPRTVAYLEQEALLVPAVLRAAGVSQAVLFGHSDGGTLALLTAAQEPGVVAAVVTVGAHVFVEDVTLAGIRVAQQQYSTTDLPQRLARYHGTRTEPLFRAWAETWLHPTFRNWNIERYLPQIQCPVLVMQGAEDEYGTAAQVEAIATQVAGTAHAVLLPGLGHTPHRQDPEQVLKLAVNFLRAVL</sequence>
<organism evidence="2 3">
    <name type="scientific">Hymenobacter wooponensis</name>
    <dbReference type="NCBI Taxonomy" id="1525360"/>
    <lineage>
        <taxon>Bacteria</taxon>
        <taxon>Pseudomonadati</taxon>
        <taxon>Bacteroidota</taxon>
        <taxon>Cytophagia</taxon>
        <taxon>Cytophagales</taxon>
        <taxon>Hymenobacteraceae</taxon>
        <taxon>Hymenobacter</taxon>
    </lineage>
</organism>
<protein>
    <submittedName>
        <fullName evidence="2">Alpha/beta hydrolase</fullName>
    </submittedName>
</protein>
<dbReference type="AlphaFoldDB" id="A0A4Z0MQP5"/>
<dbReference type="EMBL" id="SRKZ01000002">
    <property type="protein sequence ID" value="TGD81556.1"/>
    <property type="molecule type" value="Genomic_DNA"/>
</dbReference>
<dbReference type="Gene3D" id="3.40.50.1820">
    <property type="entry name" value="alpha/beta hydrolase"/>
    <property type="match status" value="1"/>
</dbReference>
<dbReference type="Pfam" id="PF00561">
    <property type="entry name" value="Abhydrolase_1"/>
    <property type="match status" value="1"/>
</dbReference>
<evidence type="ECO:0000259" key="1">
    <source>
        <dbReference type="Pfam" id="PF00561"/>
    </source>
</evidence>
<dbReference type="InterPro" id="IPR029058">
    <property type="entry name" value="AB_hydrolase_fold"/>
</dbReference>
<gene>
    <name evidence="2" type="ORF">EU557_08375</name>
</gene>
<reference evidence="2 3" key="1">
    <citation type="submission" date="2019-04" db="EMBL/GenBank/DDBJ databases">
        <authorList>
            <person name="Feng G."/>
            <person name="Zhang J."/>
            <person name="Zhu H."/>
        </authorList>
    </citation>
    <scope>NUCLEOTIDE SEQUENCE [LARGE SCALE GENOMIC DNA]</scope>
    <source>
        <strain evidence="2 3">JCM 19491</strain>
    </source>
</reference>